<dbReference type="InterPro" id="IPR058240">
    <property type="entry name" value="rSAM_sf"/>
</dbReference>
<organism evidence="9 10">
    <name type="scientific">Shewanella electrica</name>
    <dbReference type="NCBI Taxonomy" id="515560"/>
    <lineage>
        <taxon>Bacteria</taxon>
        <taxon>Pseudomonadati</taxon>
        <taxon>Pseudomonadota</taxon>
        <taxon>Gammaproteobacteria</taxon>
        <taxon>Alteromonadales</taxon>
        <taxon>Shewanellaceae</taxon>
        <taxon>Shewanella</taxon>
    </lineage>
</organism>
<dbReference type="SFLD" id="SFLDS00029">
    <property type="entry name" value="Radical_SAM"/>
    <property type="match status" value="1"/>
</dbReference>
<dbReference type="NCBIfam" id="TIGR04085">
    <property type="entry name" value="rSAM_more_4Fe4S"/>
    <property type="match status" value="1"/>
</dbReference>
<dbReference type="SFLD" id="SFLDG01384">
    <property type="entry name" value="thioether_bond_formation_requi"/>
    <property type="match status" value="1"/>
</dbReference>
<keyword evidence="4" id="KW-0479">Metal-binding</keyword>
<dbReference type="InterPro" id="IPR023867">
    <property type="entry name" value="Sulphatase_maturase_rSAM"/>
</dbReference>
<evidence type="ECO:0000256" key="3">
    <source>
        <dbReference type="ARBA" id="ARBA00022691"/>
    </source>
</evidence>
<evidence type="ECO:0000256" key="5">
    <source>
        <dbReference type="ARBA" id="ARBA00023004"/>
    </source>
</evidence>
<dbReference type="Proteomes" id="UP001201549">
    <property type="component" value="Unassembled WGS sequence"/>
</dbReference>
<dbReference type="PROSITE" id="PS51918">
    <property type="entry name" value="RADICAL_SAM"/>
    <property type="match status" value="1"/>
</dbReference>
<reference evidence="10" key="1">
    <citation type="submission" date="2023-07" db="EMBL/GenBank/DDBJ databases">
        <title>Shewanella mangrovi sp. nov., an acetaldehyde- degrading bacterium isolated from mangrove sediment.</title>
        <authorList>
            <person name="Liu Y."/>
        </authorList>
    </citation>
    <scope>NUCLEOTIDE SEQUENCE [LARGE SCALE GENOMIC DNA]</scope>
    <source>
        <strain evidence="10">C32</strain>
    </source>
</reference>
<comment type="similarity">
    <text evidence="7">Belongs to the radical SAM superfamily. Anaerobic sulfatase-maturating enzyme family.</text>
</comment>
<dbReference type="InterPro" id="IPR013785">
    <property type="entry name" value="Aldolase_TIM"/>
</dbReference>
<dbReference type="CDD" id="cd21120">
    <property type="entry name" value="SPASM_anSME"/>
    <property type="match status" value="1"/>
</dbReference>
<comment type="caution">
    <text evidence="9">The sequence shown here is derived from an EMBL/GenBank/DDBJ whole genome shotgun (WGS) entry which is preliminary data.</text>
</comment>
<proteinExistence type="inferred from homology"/>
<dbReference type="RefSeq" id="WP_238894555.1">
    <property type="nucleotide sequence ID" value="NZ_JAKOGG010000001.1"/>
</dbReference>
<evidence type="ECO:0000256" key="7">
    <source>
        <dbReference type="ARBA" id="ARBA00023601"/>
    </source>
</evidence>
<dbReference type="SFLD" id="SFLDG01386">
    <property type="entry name" value="main_SPASM_domain-containing"/>
    <property type="match status" value="1"/>
</dbReference>
<dbReference type="Pfam" id="PF13186">
    <property type="entry name" value="SPASM"/>
    <property type="match status" value="1"/>
</dbReference>
<evidence type="ECO:0000256" key="4">
    <source>
        <dbReference type="ARBA" id="ARBA00022723"/>
    </source>
</evidence>
<dbReference type="PANTHER" id="PTHR43273:SF3">
    <property type="entry name" value="ANAEROBIC SULFATASE-MATURATING ENZYME HOMOLOG ASLB-RELATED"/>
    <property type="match status" value="1"/>
</dbReference>
<dbReference type="Gene3D" id="3.20.20.70">
    <property type="entry name" value="Aldolase class I"/>
    <property type="match status" value="1"/>
</dbReference>
<keyword evidence="10" id="KW-1185">Reference proteome</keyword>
<dbReference type="SFLD" id="SFLDG01072">
    <property type="entry name" value="dehydrogenase_like"/>
    <property type="match status" value="1"/>
</dbReference>
<dbReference type="PANTHER" id="PTHR43273">
    <property type="entry name" value="ANAEROBIC SULFATASE-MATURATING ENZYME HOMOLOG ASLB-RELATED"/>
    <property type="match status" value="1"/>
</dbReference>
<dbReference type="InterPro" id="IPR007197">
    <property type="entry name" value="rSAM"/>
</dbReference>
<dbReference type="CDD" id="cd01335">
    <property type="entry name" value="Radical_SAM"/>
    <property type="match status" value="1"/>
</dbReference>
<protein>
    <submittedName>
        <fullName evidence="9">Anaerobic sulfatase maturase</fullName>
    </submittedName>
</protein>
<sequence length="430" mass="48638">MQTSDTTRLAVVPLKTASRDLNGHPAYQRNFHVMAKPGGSKCNIDCQYCFYLHKQELLDHPKQTVMDDDTLETYIRSYIESHDTPEIVFSWQGGEPTLLGLPYFEKIVALQQKYQPAGVTIHNDLQTNGLLINDDWCRFLKQHNFLVGLSIDGPRELHDKYRVTRSGKPTFDAVMQAAARLRQHQVPFNALTVINRHNAKHPIEVYRFLTRELGATYIQFTPCVEPKSYQNTAPQFWPESSVPVIGSPAAAPGNPMSVVTDWSVDARDWGQFLICVFEDWVNHDLGQVLVNLFETAVAQTMGQPAQTCVTSEFCGKALAIEHDGNVYSCDHFVYPEYQLGNINDKPLNHMAFSIRQEAFGMSKRDSLPEYCRQCPHLKLCWGECPKNRLLKTPDGELGLSYLCPGLRTFFDYAAPILVGITQVLQQPEPA</sequence>
<evidence type="ECO:0000313" key="9">
    <source>
        <dbReference type="EMBL" id="MCS4555153.1"/>
    </source>
</evidence>
<keyword evidence="2" id="KW-0004">4Fe-4S</keyword>
<dbReference type="SFLD" id="SFLDF00285">
    <property type="entry name" value="anaerobic_Ser-type_sulfatase-m"/>
    <property type="match status" value="1"/>
</dbReference>
<accession>A0ABT2FFU4</accession>
<dbReference type="InterPro" id="IPR034491">
    <property type="entry name" value="Anaerob_Ser_sulfatase-maturase"/>
</dbReference>
<dbReference type="SFLD" id="SFLDG01067">
    <property type="entry name" value="SPASM/twitch_domain_containing"/>
    <property type="match status" value="1"/>
</dbReference>
<evidence type="ECO:0000256" key="1">
    <source>
        <dbReference type="ARBA" id="ARBA00001966"/>
    </source>
</evidence>
<keyword evidence="3" id="KW-0949">S-adenosyl-L-methionine</keyword>
<dbReference type="EMBL" id="JAKOGG010000001">
    <property type="protein sequence ID" value="MCS4555153.1"/>
    <property type="molecule type" value="Genomic_DNA"/>
</dbReference>
<name>A0ABT2FFU4_9GAMM</name>
<gene>
    <name evidence="9" type="ORF">L9G74_01750</name>
</gene>
<dbReference type="SUPFAM" id="SSF102114">
    <property type="entry name" value="Radical SAM enzymes"/>
    <property type="match status" value="1"/>
</dbReference>
<keyword evidence="5" id="KW-0408">Iron</keyword>
<dbReference type="Pfam" id="PF04055">
    <property type="entry name" value="Radical_SAM"/>
    <property type="match status" value="1"/>
</dbReference>
<dbReference type="NCBIfam" id="TIGR03942">
    <property type="entry name" value="sulfatase_rSAM"/>
    <property type="match status" value="1"/>
</dbReference>
<dbReference type="InterPro" id="IPR047207">
    <property type="entry name" value="SPASM_anSME"/>
</dbReference>
<evidence type="ECO:0000256" key="6">
    <source>
        <dbReference type="ARBA" id="ARBA00023014"/>
    </source>
</evidence>
<comment type="cofactor">
    <cofactor evidence="1">
        <name>[4Fe-4S] cluster</name>
        <dbReference type="ChEBI" id="CHEBI:49883"/>
    </cofactor>
</comment>
<evidence type="ECO:0000256" key="2">
    <source>
        <dbReference type="ARBA" id="ARBA00022485"/>
    </source>
</evidence>
<evidence type="ECO:0000259" key="8">
    <source>
        <dbReference type="PROSITE" id="PS51918"/>
    </source>
</evidence>
<dbReference type="InterPro" id="IPR023885">
    <property type="entry name" value="4Fe4S-binding_SPASM_dom"/>
</dbReference>
<feature type="domain" description="Radical SAM core" evidence="8">
    <location>
        <begin position="25"/>
        <end position="255"/>
    </location>
</feature>
<evidence type="ECO:0000313" key="10">
    <source>
        <dbReference type="Proteomes" id="UP001201549"/>
    </source>
</evidence>
<keyword evidence="6" id="KW-0411">Iron-sulfur</keyword>